<accession>A0A328UHV5</accession>
<dbReference type="SUPFAM" id="SSF160443">
    <property type="entry name" value="SMR domain-like"/>
    <property type="match status" value="1"/>
</dbReference>
<keyword evidence="3 8" id="KW-0547">Nucleotide-binding</keyword>
<feature type="region of interest" description="Disordered" evidence="10">
    <location>
        <begin position="526"/>
        <end position="552"/>
    </location>
</feature>
<keyword evidence="1 8" id="KW-0540">Nuclease</keyword>
<dbReference type="GO" id="GO:0019843">
    <property type="term" value="F:rRNA binding"/>
    <property type="evidence" value="ECO:0007669"/>
    <property type="project" value="UniProtKB-UniRule"/>
</dbReference>
<dbReference type="GO" id="GO:0072344">
    <property type="term" value="P:rescue of stalled ribosome"/>
    <property type="evidence" value="ECO:0007669"/>
    <property type="project" value="UniProtKB-UniRule"/>
</dbReference>
<evidence type="ECO:0000256" key="2">
    <source>
        <dbReference type="ARBA" id="ARBA00022730"/>
    </source>
</evidence>
<dbReference type="SUPFAM" id="SSF52540">
    <property type="entry name" value="P-loop containing nucleoside triphosphate hydrolases"/>
    <property type="match status" value="1"/>
</dbReference>
<keyword evidence="8 12" id="KW-0255">Endonuclease</keyword>
<evidence type="ECO:0000256" key="10">
    <source>
        <dbReference type="SAM" id="MobiDB-lite"/>
    </source>
</evidence>
<dbReference type="SMART" id="SM00534">
    <property type="entry name" value="MUTSac"/>
    <property type="match status" value="1"/>
</dbReference>
<dbReference type="HAMAP" id="MF_00092">
    <property type="entry name" value="MutS2"/>
    <property type="match status" value="1"/>
</dbReference>
<dbReference type="PROSITE" id="PS00486">
    <property type="entry name" value="DNA_MISMATCH_REPAIR_2"/>
    <property type="match status" value="1"/>
</dbReference>
<dbReference type="GO" id="GO:0016887">
    <property type="term" value="F:ATP hydrolysis activity"/>
    <property type="evidence" value="ECO:0007669"/>
    <property type="project" value="InterPro"/>
</dbReference>
<evidence type="ECO:0000256" key="1">
    <source>
        <dbReference type="ARBA" id="ARBA00022722"/>
    </source>
</evidence>
<name>A0A328UHV5_9FIRM</name>
<dbReference type="InterPro" id="IPR002625">
    <property type="entry name" value="Smr_dom"/>
</dbReference>
<keyword evidence="6 8" id="KW-0694">RNA-binding</keyword>
<dbReference type="InterPro" id="IPR007696">
    <property type="entry name" value="DNA_mismatch_repair_MutS_core"/>
</dbReference>
<keyword evidence="7 8" id="KW-0238">DNA-binding</keyword>
<proteinExistence type="inferred from homology"/>
<comment type="function">
    <text evidence="8">Endonuclease that is involved in the suppression of homologous recombination and thus may have a key role in the control of bacterial genetic diversity.</text>
</comment>
<keyword evidence="9" id="KW-0175">Coiled coil</keyword>
<dbReference type="InterPro" id="IPR027417">
    <property type="entry name" value="P-loop_NTPase"/>
</dbReference>
<dbReference type="EC" id="3.6.4.-" evidence="8"/>
<dbReference type="GO" id="GO:0030983">
    <property type="term" value="F:mismatched DNA binding"/>
    <property type="evidence" value="ECO:0007669"/>
    <property type="project" value="InterPro"/>
</dbReference>
<dbReference type="PROSITE" id="PS50828">
    <property type="entry name" value="SMR"/>
    <property type="match status" value="1"/>
</dbReference>
<feature type="coiled-coil region" evidence="9">
    <location>
        <begin position="136"/>
        <end position="163"/>
    </location>
</feature>
<comment type="caution">
    <text evidence="12">The sequence shown here is derived from an EMBL/GenBank/DDBJ whole genome shotgun (WGS) entry which is preliminary data.</text>
</comment>
<dbReference type="GO" id="GO:0005524">
    <property type="term" value="F:ATP binding"/>
    <property type="evidence" value="ECO:0007669"/>
    <property type="project" value="UniProtKB-UniRule"/>
</dbReference>
<dbReference type="Gene3D" id="3.40.50.300">
    <property type="entry name" value="P-loop containing nucleotide triphosphate hydrolases"/>
    <property type="match status" value="1"/>
</dbReference>
<evidence type="ECO:0000313" key="13">
    <source>
        <dbReference type="Proteomes" id="UP000249377"/>
    </source>
</evidence>
<dbReference type="InterPro" id="IPR045076">
    <property type="entry name" value="MutS"/>
</dbReference>
<dbReference type="InterPro" id="IPR046893">
    <property type="entry name" value="MSSS"/>
</dbReference>
<organism evidence="12 13">
    <name type="scientific">Hydrogeniiclostridium mannosilyticum</name>
    <dbReference type="NCBI Taxonomy" id="2764322"/>
    <lineage>
        <taxon>Bacteria</taxon>
        <taxon>Bacillati</taxon>
        <taxon>Bacillota</taxon>
        <taxon>Clostridia</taxon>
        <taxon>Eubacteriales</taxon>
        <taxon>Acutalibacteraceae</taxon>
        <taxon>Hydrogeniiclostridium</taxon>
    </lineage>
</organism>
<evidence type="ECO:0000256" key="6">
    <source>
        <dbReference type="ARBA" id="ARBA00022884"/>
    </source>
</evidence>
<dbReference type="AlphaFoldDB" id="A0A328UHV5"/>
<dbReference type="GO" id="GO:0045910">
    <property type="term" value="P:negative regulation of DNA recombination"/>
    <property type="evidence" value="ECO:0007669"/>
    <property type="project" value="InterPro"/>
</dbReference>
<dbReference type="SMART" id="SM00463">
    <property type="entry name" value="SMR"/>
    <property type="match status" value="1"/>
</dbReference>
<dbReference type="InterPro" id="IPR000432">
    <property type="entry name" value="DNA_mismatch_repair_MutS_C"/>
</dbReference>
<keyword evidence="13" id="KW-1185">Reference proteome</keyword>
<dbReference type="Pfam" id="PF01713">
    <property type="entry name" value="Smr"/>
    <property type="match status" value="1"/>
</dbReference>
<dbReference type="GO" id="GO:0006298">
    <property type="term" value="P:mismatch repair"/>
    <property type="evidence" value="ECO:0007669"/>
    <property type="project" value="InterPro"/>
</dbReference>
<keyword evidence="2 8" id="KW-0699">rRNA-binding</keyword>
<dbReference type="CDD" id="cd03280">
    <property type="entry name" value="ABC_MutS2"/>
    <property type="match status" value="1"/>
</dbReference>
<feature type="binding site" evidence="8">
    <location>
        <begin position="331"/>
        <end position="338"/>
    </location>
    <ligand>
        <name>ATP</name>
        <dbReference type="ChEBI" id="CHEBI:30616"/>
    </ligand>
</feature>
<comment type="subunit">
    <text evidence="8">Homodimer. Binds to stalled ribosomes, contacting rRNA.</text>
</comment>
<dbReference type="GO" id="GO:0043023">
    <property type="term" value="F:ribosomal large subunit binding"/>
    <property type="evidence" value="ECO:0007669"/>
    <property type="project" value="UniProtKB-UniRule"/>
</dbReference>
<feature type="compositionally biased region" description="Basic and acidic residues" evidence="10">
    <location>
        <begin position="526"/>
        <end position="541"/>
    </location>
</feature>
<reference evidence="12 13" key="1">
    <citation type="submission" date="2018-06" db="EMBL/GenBank/DDBJ databases">
        <title>Noncontiguous genome sequence of Ruminococcaceae bacterium ASD2818.</title>
        <authorList>
            <person name="Chaplin A.V."/>
            <person name="Sokolova S.R."/>
            <person name="Kochetkova T.O."/>
            <person name="Goltsov A.Y."/>
            <person name="Trofimov D.Y."/>
            <person name="Efimov B.A."/>
        </authorList>
    </citation>
    <scope>NUCLEOTIDE SEQUENCE [LARGE SCALE GENOMIC DNA]</scope>
    <source>
        <strain evidence="12 13">ASD2818</strain>
    </source>
</reference>
<evidence type="ECO:0000256" key="8">
    <source>
        <dbReference type="HAMAP-Rule" id="MF_00092"/>
    </source>
</evidence>
<gene>
    <name evidence="8" type="primary">mutS2</name>
    <name evidence="8" type="synonym">rqcU</name>
    <name evidence="12" type="ORF">DPQ25_01895</name>
</gene>
<dbReference type="SUPFAM" id="SSF48334">
    <property type="entry name" value="DNA repair protein MutS, domain III"/>
    <property type="match status" value="1"/>
</dbReference>
<dbReference type="EMBL" id="QLYR01000001">
    <property type="protein sequence ID" value="RAQ30809.1"/>
    <property type="molecule type" value="Genomic_DNA"/>
</dbReference>
<dbReference type="FunFam" id="3.40.50.300:FF:000830">
    <property type="entry name" value="Endonuclease MutS2"/>
    <property type="match status" value="1"/>
</dbReference>
<protein>
    <recommendedName>
        <fullName evidence="8">Endonuclease MutS2</fullName>
        <ecNumber evidence="8">3.1.-.-</ecNumber>
    </recommendedName>
    <alternativeName>
        <fullName evidence="8">Ribosome-associated protein quality control-upstream factor</fullName>
        <shortName evidence="8">RQC-upstream factor</shortName>
        <shortName evidence="8">RqcU</shortName>
        <ecNumber evidence="8">3.6.4.-</ecNumber>
    </alternativeName>
</protein>
<evidence type="ECO:0000256" key="4">
    <source>
        <dbReference type="ARBA" id="ARBA00022801"/>
    </source>
</evidence>
<dbReference type="RefSeq" id="WP_112332002.1">
    <property type="nucleotide sequence ID" value="NZ_QLYR01000001.1"/>
</dbReference>
<dbReference type="SMART" id="SM00533">
    <property type="entry name" value="MUTSd"/>
    <property type="match status" value="1"/>
</dbReference>
<dbReference type="InterPro" id="IPR036187">
    <property type="entry name" value="DNA_mismatch_repair_MutS_sf"/>
</dbReference>
<dbReference type="GO" id="GO:0004519">
    <property type="term" value="F:endonuclease activity"/>
    <property type="evidence" value="ECO:0007669"/>
    <property type="project" value="UniProtKB-UniRule"/>
</dbReference>
<evidence type="ECO:0000313" key="12">
    <source>
        <dbReference type="EMBL" id="RAQ30809.1"/>
    </source>
</evidence>
<dbReference type="GO" id="GO:0140664">
    <property type="term" value="F:ATP-dependent DNA damage sensor activity"/>
    <property type="evidence" value="ECO:0007669"/>
    <property type="project" value="InterPro"/>
</dbReference>
<dbReference type="InterPro" id="IPR036063">
    <property type="entry name" value="Smr_dom_sf"/>
</dbReference>
<evidence type="ECO:0000256" key="9">
    <source>
        <dbReference type="SAM" id="Coils"/>
    </source>
</evidence>
<comment type="function">
    <text evidence="8">Acts as a ribosome collision sensor, splitting the ribosome into its 2 subunits. Detects stalled/collided 70S ribosomes which it binds and splits by an ATP-hydrolysis driven conformational change. Acts upstream of the ribosome quality control system (RQC), a ribosome-associated complex that mediates the extraction of incompletely synthesized nascent chains from stalled ribosomes and their subsequent degradation. Probably generates substrates for RQC.</text>
</comment>
<keyword evidence="5 8" id="KW-0067">ATP-binding</keyword>
<dbReference type="Pfam" id="PF00488">
    <property type="entry name" value="MutS_V"/>
    <property type="match status" value="1"/>
</dbReference>
<dbReference type="Gene3D" id="3.30.1370.110">
    <property type="match status" value="1"/>
</dbReference>
<dbReference type="Pfam" id="PF20297">
    <property type="entry name" value="MSSS"/>
    <property type="match status" value="1"/>
</dbReference>
<keyword evidence="4 8" id="KW-0378">Hydrolase</keyword>
<sequence length="786" mass="86031">MQRNIHALELDKILQMLAEEVSCEDAKKLALRLEPSSSLTGVRCLLEETDAAYVLMARFGSPSFSGLKNIANALRRAEAGGVLTMPELLRVAQVLRTLRGVTEWRSKSEGAPSPLDVRFETIFPNRYLEEKIFTAIASEEEMADSASNELAAIRRKIRSASSRAREQLDKLVRSPVYQKYLQDPIVTMRGGRFVVPVRAECRSEIPGLVHDTSASGATIFVEPMAAVEANNEIRVLLSQEKAEIDRILGELSSEAGSFAGSILKSYQAAVELSLIFAKANLGYKMKASLPEVNDEGKIELKRARHPLIAKEKVVATDIELGMRFDTLVITGPNTGGKTVSLKTIGLLSLMAACGFLLPVADGSRVSVFDRILSDIGDEQSIEQSLSTFSAHMTNIIEIMKEADGRTLVLLDELGAGTDPVEGAALATAILESLRMKGSLLAATTHYAELKAYALQTPGVENACCEFDVATLRPTYRLLIGVPGRSNAFAISLRLGMEEPVVERAKALVSTESLRFEDVVEQLEASRQHMESNRQAAEKERLSAASANQEAQRLRERIQAEADRELEKARQKAAELVARTRGQMDALLEEMEEMKRAVNKGITAEQKARLRAGLKAMENTADPIHKKEAEHYVLPRPLQVGDNVLIYDIDKKATVVELPEKGDSAVVQAGIIRTRVPLENLRLLKQEKSRIPKARVTKDIGRQPSGRSLLELDIRGQTTGEALMEVDRFIDGAVLSGVHQVTIIHGKGTGALRAAVQAHLRSHPAVKSYRLGVFGEGENGVTIAELK</sequence>
<evidence type="ECO:0000256" key="7">
    <source>
        <dbReference type="ARBA" id="ARBA00023125"/>
    </source>
</evidence>
<comment type="similarity">
    <text evidence="8">Belongs to the DNA mismatch repair MutS family. MutS2 subfamily.</text>
</comment>
<dbReference type="EC" id="3.1.-.-" evidence="8"/>
<dbReference type="InterPro" id="IPR005747">
    <property type="entry name" value="MutS2"/>
</dbReference>
<evidence type="ECO:0000259" key="11">
    <source>
        <dbReference type="PROSITE" id="PS50828"/>
    </source>
</evidence>
<dbReference type="PANTHER" id="PTHR48466">
    <property type="entry name" value="OS10G0509000 PROTEIN-RELATED"/>
    <property type="match status" value="1"/>
</dbReference>
<evidence type="ECO:0000256" key="3">
    <source>
        <dbReference type="ARBA" id="ARBA00022741"/>
    </source>
</evidence>
<dbReference type="PANTHER" id="PTHR48466:SF2">
    <property type="entry name" value="OS10G0509000 PROTEIN"/>
    <property type="match status" value="1"/>
</dbReference>
<feature type="domain" description="Smr" evidence="11">
    <location>
        <begin position="711"/>
        <end position="786"/>
    </location>
</feature>
<dbReference type="NCBIfam" id="TIGR01069">
    <property type="entry name" value="mutS2"/>
    <property type="match status" value="1"/>
</dbReference>
<dbReference type="Proteomes" id="UP000249377">
    <property type="component" value="Unassembled WGS sequence"/>
</dbReference>
<dbReference type="PIRSF" id="PIRSF005814">
    <property type="entry name" value="MutS_YshD"/>
    <property type="match status" value="1"/>
</dbReference>
<evidence type="ECO:0000256" key="5">
    <source>
        <dbReference type="ARBA" id="ARBA00022840"/>
    </source>
</evidence>